<feature type="domain" description="GGDEF" evidence="5">
    <location>
        <begin position="173"/>
        <end position="305"/>
    </location>
</feature>
<proteinExistence type="predicted"/>
<dbReference type="GO" id="GO:0052621">
    <property type="term" value="F:diguanylate cyclase activity"/>
    <property type="evidence" value="ECO:0007669"/>
    <property type="project" value="UniProtKB-EC"/>
</dbReference>
<keyword evidence="7" id="KW-1185">Reference proteome</keyword>
<organism evidence="6 7">
    <name type="scientific">Alkalimarinus sediminis</name>
    <dbReference type="NCBI Taxonomy" id="1632866"/>
    <lineage>
        <taxon>Bacteria</taxon>
        <taxon>Pseudomonadati</taxon>
        <taxon>Pseudomonadota</taxon>
        <taxon>Gammaproteobacteria</taxon>
        <taxon>Alteromonadales</taxon>
        <taxon>Alteromonadaceae</taxon>
        <taxon>Alkalimarinus</taxon>
    </lineage>
</organism>
<dbReference type="PANTHER" id="PTHR45138:SF9">
    <property type="entry name" value="DIGUANYLATE CYCLASE DGCM-RELATED"/>
    <property type="match status" value="1"/>
</dbReference>
<sequence>MTTKKKADTVDFTKARLVSTYNELSKHLADSDDIISRLTRRLQTTLDIKHIINMFVEEVGKLISFDQFEYSCEKAGNYITSEKRAAHSCSYKLKLQNDNLGEVSFTRSKKFKEEELAILERLMGTLVFPLKNALMYKQALDASLQDALTGCGNKRALDAALSREAEISKRHNHPLSIVTIDIDHFKNINDQYGHAAGDDILKQLVDCMSNSARKSDLCFRSGGEEFVVLLNKTNEVGARIIAERLRLAVTKTRFVHSDKIIPVTISLGTATFRNNETVESLMERSDKALYKAKNGGRNRVVSAEVRERKEPSTSTATATATATASTSTKQQSA</sequence>
<dbReference type="KEGG" id="asem:NNL22_04960"/>
<evidence type="ECO:0000256" key="3">
    <source>
        <dbReference type="ARBA" id="ARBA00034247"/>
    </source>
</evidence>
<dbReference type="AlphaFoldDB" id="A0A9E8KQJ6"/>
<comment type="cofactor">
    <cofactor evidence="1">
        <name>Mg(2+)</name>
        <dbReference type="ChEBI" id="CHEBI:18420"/>
    </cofactor>
</comment>
<dbReference type="GO" id="GO:0043709">
    <property type="term" value="P:cell adhesion involved in single-species biofilm formation"/>
    <property type="evidence" value="ECO:0007669"/>
    <property type="project" value="TreeGrafter"/>
</dbReference>
<dbReference type="InterPro" id="IPR029787">
    <property type="entry name" value="Nucleotide_cyclase"/>
</dbReference>
<dbReference type="InterPro" id="IPR043128">
    <property type="entry name" value="Rev_trsase/Diguanyl_cyclase"/>
</dbReference>
<name>A0A9E8KQJ6_9ALTE</name>
<reference evidence="6" key="1">
    <citation type="submission" date="2022-07" db="EMBL/GenBank/DDBJ databases">
        <title>Alkalimarinus sp. nov., isolated from gut of a Alitta virens.</title>
        <authorList>
            <person name="Yang A.I."/>
            <person name="Shin N.-R."/>
        </authorList>
    </citation>
    <scope>NUCLEOTIDE SEQUENCE</scope>
    <source>
        <strain evidence="6">FA028</strain>
    </source>
</reference>
<accession>A0A9E8KQJ6</accession>
<dbReference type="FunFam" id="3.30.70.270:FF:000001">
    <property type="entry name" value="Diguanylate cyclase domain protein"/>
    <property type="match status" value="1"/>
</dbReference>
<dbReference type="RefSeq" id="WP_251811683.1">
    <property type="nucleotide sequence ID" value="NZ_CP101527.1"/>
</dbReference>
<dbReference type="InterPro" id="IPR050469">
    <property type="entry name" value="Diguanylate_Cyclase"/>
</dbReference>
<evidence type="ECO:0000256" key="1">
    <source>
        <dbReference type="ARBA" id="ARBA00001946"/>
    </source>
</evidence>
<dbReference type="Pfam" id="PF00990">
    <property type="entry name" value="GGDEF"/>
    <property type="match status" value="1"/>
</dbReference>
<dbReference type="SUPFAM" id="SSF55073">
    <property type="entry name" value="Nucleotide cyclase"/>
    <property type="match status" value="1"/>
</dbReference>
<dbReference type="PANTHER" id="PTHR45138">
    <property type="entry name" value="REGULATORY COMPONENTS OF SENSORY TRANSDUCTION SYSTEM"/>
    <property type="match status" value="1"/>
</dbReference>
<dbReference type="NCBIfam" id="TIGR00254">
    <property type="entry name" value="GGDEF"/>
    <property type="match status" value="1"/>
</dbReference>
<dbReference type="SMART" id="SM00267">
    <property type="entry name" value="GGDEF"/>
    <property type="match status" value="1"/>
</dbReference>
<feature type="compositionally biased region" description="Low complexity" evidence="4">
    <location>
        <begin position="312"/>
        <end position="333"/>
    </location>
</feature>
<dbReference type="Gene3D" id="3.30.70.270">
    <property type="match status" value="1"/>
</dbReference>
<dbReference type="GO" id="GO:0005886">
    <property type="term" value="C:plasma membrane"/>
    <property type="evidence" value="ECO:0007669"/>
    <property type="project" value="TreeGrafter"/>
</dbReference>
<dbReference type="EMBL" id="CP101527">
    <property type="protein sequence ID" value="UZW75934.1"/>
    <property type="molecule type" value="Genomic_DNA"/>
</dbReference>
<evidence type="ECO:0000259" key="5">
    <source>
        <dbReference type="PROSITE" id="PS50887"/>
    </source>
</evidence>
<dbReference type="GO" id="GO:1902201">
    <property type="term" value="P:negative regulation of bacterial-type flagellum-dependent cell motility"/>
    <property type="evidence" value="ECO:0007669"/>
    <property type="project" value="TreeGrafter"/>
</dbReference>
<dbReference type="EC" id="2.7.7.65" evidence="2"/>
<feature type="region of interest" description="Disordered" evidence="4">
    <location>
        <begin position="293"/>
        <end position="333"/>
    </location>
</feature>
<dbReference type="PROSITE" id="PS50887">
    <property type="entry name" value="GGDEF"/>
    <property type="match status" value="1"/>
</dbReference>
<evidence type="ECO:0000313" key="7">
    <source>
        <dbReference type="Proteomes" id="UP001164472"/>
    </source>
</evidence>
<evidence type="ECO:0000313" key="6">
    <source>
        <dbReference type="EMBL" id="UZW75934.1"/>
    </source>
</evidence>
<gene>
    <name evidence="6" type="ORF">NNL22_04960</name>
</gene>
<dbReference type="Proteomes" id="UP001164472">
    <property type="component" value="Chromosome"/>
</dbReference>
<protein>
    <recommendedName>
        <fullName evidence="2">diguanylate cyclase</fullName>
        <ecNumber evidence="2">2.7.7.65</ecNumber>
    </recommendedName>
</protein>
<dbReference type="CDD" id="cd01949">
    <property type="entry name" value="GGDEF"/>
    <property type="match status" value="1"/>
</dbReference>
<dbReference type="InterPro" id="IPR000160">
    <property type="entry name" value="GGDEF_dom"/>
</dbReference>
<evidence type="ECO:0000256" key="2">
    <source>
        <dbReference type="ARBA" id="ARBA00012528"/>
    </source>
</evidence>
<comment type="catalytic activity">
    <reaction evidence="3">
        <text>2 GTP = 3',3'-c-di-GMP + 2 diphosphate</text>
        <dbReference type="Rhea" id="RHEA:24898"/>
        <dbReference type="ChEBI" id="CHEBI:33019"/>
        <dbReference type="ChEBI" id="CHEBI:37565"/>
        <dbReference type="ChEBI" id="CHEBI:58805"/>
        <dbReference type="EC" id="2.7.7.65"/>
    </reaction>
</comment>
<evidence type="ECO:0000256" key="4">
    <source>
        <dbReference type="SAM" id="MobiDB-lite"/>
    </source>
</evidence>